<keyword evidence="6" id="KW-1185">Reference proteome</keyword>
<accession>A0AAE1KRY2</accession>
<comment type="caution">
    <text evidence="2">Lacks conserved residue(s) required for the propagation of feature annotation.</text>
</comment>
<comment type="caution">
    <text evidence="5">The sequence shown here is derived from an EMBL/GenBank/DDBJ whole genome shotgun (WGS) entry which is preliminary data.</text>
</comment>
<evidence type="ECO:0000313" key="6">
    <source>
        <dbReference type="Proteomes" id="UP001286313"/>
    </source>
</evidence>
<evidence type="ECO:0000259" key="4">
    <source>
        <dbReference type="PROSITE" id="PS50287"/>
    </source>
</evidence>
<evidence type="ECO:0000256" key="1">
    <source>
        <dbReference type="ARBA" id="ARBA00023157"/>
    </source>
</evidence>
<sequence>MAISLLHLSLLLCWAVASSSMSNMGLTRVRRAFEFNIPGAKLGRVEVLWQGQWGTVCNQGFTQDDTKDVLKDKGEGQARTPQEPAFHLSTAAYPSVHKGLPSVLRLCH</sequence>
<dbReference type="PROSITE" id="PS50287">
    <property type="entry name" value="SRCR_2"/>
    <property type="match status" value="1"/>
</dbReference>
<organism evidence="5 6">
    <name type="scientific">Petrolisthes cinctipes</name>
    <name type="common">Flat porcelain crab</name>
    <dbReference type="NCBI Taxonomy" id="88211"/>
    <lineage>
        <taxon>Eukaryota</taxon>
        <taxon>Metazoa</taxon>
        <taxon>Ecdysozoa</taxon>
        <taxon>Arthropoda</taxon>
        <taxon>Crustacea</taxon>
        <taxon>Multicrustacea</taxon>
        <taxon>Malacostraca</taxon>
        <taxon>Eumalacostraca</taxon>
        <taxon>Eucarida</taxon>
        <taxon>Decapoda</taxon>
        <taxon>Pleocyemata</taxon>
        <taxon>Anomura</taxon>
        <taxon>Galatheoidea</taxon>
        <taxon>Porcellanidae</taxon>
        <taxon>Petrolisthes</taxon>
    </lineage>
</organism>
<dbReference type="EMBL" id="JAWQEG010001179">
    <property type="protein sequence ID" value="KAK3881753.1"/>
    <property type="molecule type" value="Genomic_DNA"/>
</dbReference>
<dbReference type="InterPro" id="IPR036772">
    <property type="entry name" value="SRCR-like_dom_sf"/>
</dbReference>
<reference evidence="5" key="1">
    <citation type="submission" date="2023-10" db="EMBL/GenBank/DDBJ databases">
        <title>Genome assemblies of two species of porcelain crab, Petrolisthes cinctipes and Petrolisthes manimaculis (Anomura: Porcellanidae).</title>
        <authorList>
            <person name="Angst P."/>
        </authorList>
    </citation>
    <scope>NUCLEOTIDE SEQUENCE</scope>
    <source>
        <strain evidence="5">PB745_01</strain>
        <tissue evidence="5">Gill</tissue>
    </source>
</reference>
<dbReference type="Gene3D" id="3.10.250.10">
    <property type="entry name" value="SRCR-like domain"/>
    <property type="match status" value="1"/>
</dbReference>
<protein>
    <recommendedName>
        <fullName evidence="4">SRCR domain-containing protein</fullName>
    </recommendedName>
</protein>
<name>A0AAE1KRY2_PETCI</name>
<evidence type="ECO:0000256" key="3">
    <source>
        <dbReference type="SAM" id="SignalP"/>
    </source>
</evidence>
<evidence type="ECO:0000313" key="5">
    <source>
        <dbReference type="EMBL" id="KAK3881753.1"/>
    </source>
</evidence>
<dbReference type="GO" id="GO:0016020">
    <property type="term" value="C:membrane"/>
    <property type="evidence" value="ECO:0007669"/>
    <property type="project" value="InterPro"/>
</dbReference>
<gene>
    <name evidence="5" type="ORF">Pcinc_013836</name>
</gene>
<feature type="signal peptide" evidence="3">
    <location>
        <begin position="1"/>
        <end position="20"/>
    </location>
</feature>
<keyword evidence="1" id="KW-1015">Disulfide bond</keyword>
<proteinExistence type="predicted"/>
<dbReference type="InterPro" id="IPR001190">
    <property type="entry name" value="SRCR"/>
</dbReference>
<dbReference type="AlphaFoldDB" id="A0AAE1KRY2"/>
<keyword evidence="3" id="KW-0732">Signal</keyword>
<evidence type="ECO:0000256" key="2">
    <source>
        <dbReference type="PROSITE-ProRule" id="PRU00196"/>
    </source>
</evidence>
<feature type="domain" description="SRCR" evidence="4">
    <location>
        <begin position="27"/>
        <end position="108"/>
    </location>
</feature>
<dbReference type="Proteomes" id="UP001286313">
    <property type="component" value="Unassembled WGS sequence"/>
</dbReference>
<dbReference type="SUPFAM" id="SSF56487">
    <property type="entry name" value="SRCR-like"/>
    <property type="match status" value="1"/>
</dbReference>
<feature type="chain" id="PRO_5042096096" description="SRCR domain-containing protein" evidence="3">
    <location>
        <begin position="21"/>
        <end position="108"/>
    </location>
</feature>